<dbReference type="GO" id="GO:0016740">
    <property type="term" value="F:transferase activity"/>
    <property type="evidence" value="ECO:0007669"/>
    <property type="project" value="UniProtKB-KW"/>
</dbReference>
<proteinExistence type="predicted"/>
<evidence type="ECO:0000256" key="1">
    <source>
        <dbReference type="ARBA" id="ARBA00022679"/>
    </source>
</evidence>
<organism evidence="4 5">
    <name type="scientific">Streblomastix strix</name>
    <dbReference type="NCBI Taxonomy" id="222440"/>
    <lineage>
        <taxon>Eukaryota</taxon>
        <taxon>Metamonada</taxon>
        <taxon>Preaxostyla</taxon>
        <taxon>Oxymonadida</taxon>
        <taxon>Streblomastigidae</taxon>
        <taxon>Streblomastix</taxon>
    </lineage>
</organism>
<dbReference type="OrthoDB" id="47801at2759"/>
<feature type="non-terminal residue" evidence="4">
    <location>
        <position position="54"/>
    </location>
</feature>
<protein>
    <recommendedName>
        <fullName evidence="3">UBC core domain-containing protein</fullName>
    </recommendedName>
</protein>
<sequence length="54" mass="5842">ALVVGPQSTPYEGGLFEFDILFPQQYPTTPPKVEIVTTGGGAVRFNPNLYDNGK</sequence>
<reference evidence="4 5" key="1">
    <citation type="submission" date="2019-03" db="EMBL/GenBank/DDBJ databases">
        <title>Single cell metagenomics reveals metabolic interactions within the superorganism composed of flagellate Streblomastix strix and complex community of Bacteroidetes bacteria on its surface.</title>
        <authorList>
            <person name="Treitli S.C."/>
            <person name="Kolisko M."/>
            <person name="Husnik F."/>
            <person name="Keeling P."/>
            <person name="Hampl V."/>
        </authorList>
    </citation>
    <scope>NUCLEOTIDE SEQUENCE [LARGE SCALE GENOMIC DNA]</scope>
    <source>
        <strain evidence="4">ST1C</strain>
    </source>
</reference>
<evidence type="ECO:0000313" key="5">
    <source>
        <dbReference type="Proteomes" id="UP000324800"/>
    </source>
</evidence>
<dbReference type="Gene3D" id="3.10.110.10">
    <property type="entry name" value="Ubiquitin Conjugating Enzyme"/>
    <property type="match status" value="1"/>
</dbReference>
<evidence type="ECO:0000256" key="2">
    <source>
        <dbReference type="ARBA" id="ARBA00022786"/>
    </source>
</evidence>
<evidence type="ECO:0000259" key="3">
    <source>
        <dbReference type="PROSITE" id="PS50127"/>
    </source>
</evidence>
<comment type="caution">
    <text evidence="4">The sequence shown here is derived from an EMBL/GenBank/DDBJ whole genome shotgun (WGS) entry which is preliminary data.</text>
</comment>
<dbReference type="Pfam" id="PF00179">
    <property type="entry name" value="UQ_con"/>
    <property type="match status" value="1"/>
</dbReference>
<dbReference type="AlphaFoldDB" id="A0A5J4T695"/>
<evidence type="ECO:0000313" key="4">
    <source>
        <dbReference type="EMBL" id="KAA6353829.1"/>
    </source>
</evidence>
<dbReference type="EMBL" id="SNRW01037362">
    <property type="protein sequence ID" value="KAA6353829.1"/>
    <property type="molecule type" value="Genomic_DNA"/>
</dbReference>
<dbReference type="InterPro" id="IPR016135">
    <property type="entry name" value="UBQ-conjugating_enzyme/RWD"/>
</dbReference>
<feature type="non-terminal residue" evidence="4">
    <location>
        <position position="1"/>
    </location>
</feature>
<dbReference type="Proteomes" id="UP000324800">
    <property type="component" value="Unassembled WGS sequence"/>
</dbReference>
<feature type="domain" description="UBC core" evidence="3">
    <location>
        <begin position="1"/>
        <end position="54"/>
    </location>
</feature>
<dbReference type="PANTHER" id="PTHR46116:SF39">
    <property type="entry name" value="BACULOVIRAL IAP REPEAT-CONTAINING PROTEIN 6"/>
    <property type="match status" value="1"/>
</dbReference>
<keyword evidence="2" id="KW-0833">Ubl conjugation pathway</keyword>
<accession>A0A5J4T695</accession>
<dbReference type="InterPro" id="IPR000608">
    <property type="entry name" value="UBC"/>
</dbReference>
<dbReference type="PANTHER" id="PTHR46116">
    <property type="entry name" value="(E3-INDEPENDENT) E2 UBIQUITIN-CONJUGATING ENZYME"/>
    <property type="match status" value="1"/>
</dbReference>
<dbReference type="PROSITE" id="PS50127">
    <property type="entry name" value="UBC_2"/>
    <property type="match status" value="1"/>
</dbReference>
<keyword evidence="1" id="KW-0808">Transferase</keyword>
<gene>
    <name evidence="4" type="ORF">EZS28_050644</name>
</gene>
<dbReference type="SUPFAM" id="SSF54495">
    <property type="entry name" value="UBC-like"/>
    <property type="match status" value="1"/>
</dbReference>
<name>A0A5J4T695_9EUKA</name>